<dbReference type="InterPro" id="IPR036700">
    <property type="entry name" value="BOBF_sf"/>
</dbReference>
<dbReference type="Proteomes" id="UP001432180">
    <property type="component" value="Chromosome"/>
</dbReference>
<evidence type="ECO:0000256" key="1">
    <source>
        <dbReference type="SAM" id="SignalP"/>
    </source>
</evidence>
<proteinExistence type="predicted"/>
<feature type="signal peptide" evidence="1">
    <location>
        <begin position="1"/>
        <end position="26"/>
    </location>
</feature>
<evidence type="ECO:0000313" key="2">
    <source>
        <dbReference type="EMBL" id="WPL18397.1"/>
    </source>
</evidence>
<name>A0ABZ0SD59_9GAMM</name>
<evidence type="ECO:0000313" key="3">
    <source>
        <dbReference type="Proteomes" id="UP001432180"/>
    </source>
</evidence>
<keyword evidence="3" id="KW-1185">Reference proteome</keyword>
<gene>
    <name evidence="2" type="ORF">Thiowin_03468</name>
</gene>
<dbReference type="EMBL" id="CP121472">
    <property type="protein sequence ID" value="WPL18397.1"/>
    <property type="molecule type" value="Genomic_DNA"/>
</dbReference>
<accession>A0ABZ0SD59</accession>
<dbReference type="Gene3D" id="2.40.50.200">
    <property type="entry name" value="Bacterial OB-fold"/>
    <property type="match status" value="1"/>
</dbReference>
<dbReference type="RefSeq" id="WP_328984163.1">
    <property type="nucleotide sequence ID" value="NZ_CP121472.1"/>
</dbReference>
<protein>
    <recommendedName>
        <fullName evidence="4">DUF5666 domain-containing protein</fullName>
    </recommendedName>
</protein>
<sequence length="216" mass="23219">MRFDAKQLTTLSALALAVTGATATWAADPMTAPDDSWLSVSGTVEKVTADAFVLNYGDGLMTVEMDDGDRDADAYKLIHGDKVTVNGRIDDDLFEARTLEASSVYVENIGTTFYASAVDEEDIRDVIVTVSTPVVISAMTVQGIVTEVNSEEFMVNTGLRQVRVDVGEMSYNPLDDEGYQKIEAGDRVSVTGHIDDGLFKGRELVADSVVTLSSSS</sequence>
<dbReference type="SUPFAM" id="SSF101756">
    <property type="entry name" value="Hypothetical protein YgiW"/>
    <property type="match status" value="1"/>
</dbReference>
<keyword evidence="1" id="KW-0732">Signal</keyword>
<feature type="chain" id="PRO_5047156540" description="DUF5666 domain-containing protein" evidence="1">
    <location>
        <begin position="27"/>
        <end position="216"/>
    </location>
</feature>
<organism evidence="2 3">
    <name type="scientific">Thiorhodovibrio winogradskyi</name>
    <dbReference type="NCBI Taxonomy" id="77007"/>
    <lineage>
        <taxon>Bacteria</taxon>
        <taxon>Pseudomonadati</taxon>
        <taxon>Pseudomonadota</taxon>
        <taxon>Gammaproteobacteria</taxon>
        <taxon>Chromatiales</taxon>
        <taxon>Chromatiaceae</taxon>
        <taxon>Thiorhodovibrio</taxon>
    </lineage>
</organism>
<reference evidence="2 3" key="1">
    <citation type="journal article" date="2023" name="Microorganisms">
        <title>Thiorhodovibrio frisius and Trv. litoralis spp. nov., Two Novel Members from a Clade of Fastidious Purple Sulfur Bacteria That Exhibit Unique Red-Shifted Light-Harvesting Capabilities.</title>
        <authorList>
            <person name="Methner A."/>
            <person name="Kuzyk S.B."/>
            <person name="Petersen J."/>
            <person name="Bauer S."/>
            <person name="Brinkmann H."/>
            <person name="Sichau K."/>
            <person name="Wanner G."/>
            <person name="Wolf J."/>
            <person name="Neumann-Schaal M."/>
            <person name="Henke P."/>
            <person name="Tank M."/>
            <person name="Sproer C."/>
            <person name="Bunk B."/>
            <person name="Overmann J."/>
        </authorList>
    </citation>
    <scope>NUCLEOTIDE SEQUENCE [LARGE SCALE GENOMIC DNA]</scope>
    <source>
        <strain evidence="2 3">DSM 6702</strain>
    </source>
</reference>
<evidence type="ECO:0008006" key="4">
    <source>
        <dbReference type="Google" id="ProtNLM"/>
    </source>
</evidence>